<sequence length="397" mass="40696">MNTTATIRRGALAALALSALILAGCSSTNSTGGEQTEGADGAPNNLEADIAALSVGTVDQFIEMSEVCADDAEEMTVGVVDGYGTNTWSKTVLAEIESEAAKCPAITSVEFVAGRGDLEATTSGITSLAAKGTDIILVIPDAGPGEAHLPAIRQATEAGSIVINFASDPQGEAGVDYLDYTDQIPQFVGASKAQWVVDQLGEEGGNVVFFGGPAGALVSSQEFEGAKEVFDANPQITLVNDEPITTNWDPAQAQQAMAGVLAQGTPIDAVIADYGASASGVIRAYEAAGETLPIITTTDDNSLSCGFAELKEANPGYELSTVSSRTWIGRVALRKAVAAFQGGSNGEPSLYELALYEDSTGTTPGAISPEEACLPDAPSDATPSTLLTADEIQELFG</sequence>
<evidence type="ECO:0000256" key="1">
    <source>
        <dbReference type="ARBA" id="ARBA00004196"/>
    </source>
</evidence>
<name>A0ABW3AK37_9MICO</name>
<feature type="signal peptide" evidence="3">
    <location>
        <begin position="1"/>
        <end position="23"/>
    </location>
</feature>
<dbReference type="EMBL" id="JBHTII010000001">
    <property type="protein sequence ID" value="MFD0790941.1"/>
    <property type="molecule type" value="Genomic_DNA"/>
</dbReference>
<feature type="chain" id="PRO_5046361178" evidence="3">
    <location>
        <begin position="24"/>
        <end position="397"/>
    </location>
</feature>
<dbReference type="Pfam" id="PF13407">
    <property type="entry name" value="Peripla_BP_4"/>
    <property type="match status" value="1"/>
</dbReference>
<comment type="subcellular location">
    <subcellularLocation>
        <location evidence="1">Cell envelope</location>
    </subcellularLocation>
</comment>
<organism evidence="5 6">
    <name type="scientific">Microbacterium insulae</name>
    <dbReference type="NCBI Taxonomy" id="483014"/>
    <lineage>
        <taxon>Bacteria</taxon>
        <taxon>Bacillati</taxon>
        <taxon>Actinomycetota</taxon>
        <taxon>Actinomycetes</taxon>
        <taxon>Micrococcales</taxon>
        <taxon>Microbacteriaceae</taxon>
        <taxon>Microbacterium</taxon>
    </lineage>
</organism>
<dbReference type="PANTHER" id="PTHR30036">
    <property type="entry name" value="D-XYLOSE-BINDING PERIPLASMIC PROTEIN"/>
    <property type="match status" value="1"/>
</dbReference>
<evidence type="ECO:0000256" key="2">
    <source>
        <dbReference type="ARBA" id="ARBA00022729"/>
    </source>
</evidence>
<evidence type="ECO:0000313" key="5">
    <source>
        <dbReference type="EMBL" id="MFD0790941.1"/>
    </source>
</evidence>
<protein>
    <submittedName>
        <fullName evidence="5">Substrate-binding domain-containing protein</fullName>
    </submittedName>
</protein>
<evidence type="ECO:0000313" key="6">
    <source>
        <dbReference type="Proteomes" id="UP001597055"/>
    </source>
</evidence>
<comment type="caution">
    <text evidence="5">The sequence shown here is derived from an EMBL/GenBank/DDBJ whole genome shotgun (WGS) entry which is preliminary data.</text>
</comment>
<feature type="domain" description="Periplasmic binding protein" evidence="4">
    <location>
        <begin position="80"/>
        <end position="307"/>
    </location>
</feature>
<dbReference type="SUPFAM" id="SSF53822">
    <property type="entry name" value="Periplasmic binding protein-like I"/>
    <property type="match status" value="1"/>
</dbReference>
<dbReference type="Gene3D" id="3.40.50.2300">
    <property type="match status" value="2"/>
</dbReference>
<proteinExistence type="predicted"/>
<accession>A0ABW3AK37</accession>
<gene>
    <name evidence="5" type="ORF">ACFQ0P_11065</name>
</gene>
<keyword evidence="2 3" id="KW-0732">Signal</keyword>
<evidence type="ECO:0000256" key="3">
    <source>
        <dbReference type="SAM" id="SignalP"/>
    </source>
</evidence>
<dbReference type="Proteomes" id="UP001597055">
    <property type="component" value="Unassembled WGS sequence"/>
</dbReference>
<dbReference type="RefSeq" id="WP_204978758.1">
    <property type="nucleotide sequence ID" value="NZ_JBHTII010000001.1"/>
</dbReference>
<evidence type="ECO:0000259" key="4">
    <source>
        <dbReference type="Pfam" id="PF13407"/>
    </source>
</evidence>
<dbReference type="InterPro" id="IPR025997">
    <property type="entry name" value="SBP_2_dom"/>
</dbReference>
<dbReference type="PANTHER" id="PTHR30036:SF1">
    <property type="entry name" value="D-XYLOSE-BINDING PERIPLASMIC PROTEIN"/>
    <property type="match status" value="1"/>
</dbReference>
<keyword evidence="6" id="KW-1185">Reference proteome</keyword>
<reference evidence="6" key="1">
    <citation type="journal article" date="2019" name="Int. J. Syst. Evol. Microbiol.">
        <title>The Global Catalogue of Microorganisms (GCM) 10K type strain sequencing project: providing services to taxonomists for standard genome sequencing and annotation.</title>
        <authorList>
            <consortium name="The Broad Institute Genomics Platform"/>
            <consortium name="The Broad Institute Genome Sequencing Center for Infectious Disease"/>
            <person name="Wu L."/>
            <person name="Ma J."/>
        </authorList>
    </citation>
    <scope>NUCLEOTIDE SEQUENCE [LARGE SCALE GENOMIC DNA]</scope>
    <source>
        <strain evidence="6">CCUG 54523</strain>
    </source>
</reference>
<dbReference type="InterPro" id="IPR050555">
    <property type="entry name" value="Bact_Solute-Bind_Prot2"/>
</dbReference>
<dbReference type="InterPro" id="IPR028082">
    <property type="entry name" value="Peripla_BP_I"/>
</dbReference>